<dbReference type="Gene3D" id="3.40.30.10">
    <property type="entry name" value="Glutaredoxin"/>
    <property type="match status" value="1"/>
</dbReference>
<gene>
    <name evidence="1" type="ORF">B1A_07738</name>
</gene>
<organism evidence="1">
    <name type="scientific">mine drainage metagenome</name>
    <dbReference type="NCBI Taxonomy" id="410659"/>
    <lineage>
        <taxon>unclassified sequences</taxon>
        <taxon>metagenomes</taxon>
        <taxon>ecological metagenomes</taxon>
    </lineage>
</organism>
<reference evidence="1" key="1">
    <citation type="submission" date="2013-08" db="EMBL/GenBank/DDBJ databases">
        <authorList>
            <person name="Mendez C."/>
            <person name="Richter M."/>
            <person name="Ferrer M."/>
            <person name="Sanchez J."/>
        </authorList>
    </citation>
    <scope>NUCLEOTIDE SEQUENCE</scope>
</reference>
<protein>
    <submittedName>
        <fullName evidence="1">Arsenical resistance operon trans-acting repressor ArsD</fullName>
    </submittedName>
</protein>
<name>T1CJS7_9ZZZZ</name>
<dbReference type="GO" id="GO:0003677">
    <property type="term" value="F:DNA binding"/>
    <property type="evidence" value="ECO:0007669"/>
    <property type="project" value="InterPro"/>
</dbReference>
<evidence type="ECO:0000313" key="1">
    <source>
        <dbReference type="EMBL" id="EQD67364.1"/>
    </source>
</evidence>
<sequence length="151" mass="16913">MKTIQVYDPALCCSSGVCGTEPAQALVTFAADVDWAKRQGARIERFNLGQQPLEFANNATVNGFLQRSGQKSLPLILVEGEVALAGRYPTREELARWAGLAAAPSVETPIWRLLRWWQPCLLIGPLFKGLHHAFFTKPAHVPVLYWQGRRW</sequence>
<dbReference type="GO" id="GO:0046685">
    <property type="term" value="P:response to arsenic-containing substance"/>
    <property type="evidence" value="ECO:0007669"/>
    <property type="project" value="InterPro"/>
</dbReference>
<dbReference type="NCBIfam" id="NF033727">
    <property type="entry name" value="chaperon_ArsD"/>
    <property type="match status" value="1"/>
</dbReference>
<comment type="caution">
    <text evidence="1">The sequence shown here is derived from an EMBL/GenBank/DDBJ whole genome shotgun (WGS) entry which is preliminary data.</text>
</comment>
<dbReference type="Pfam" id="PF06953">
    <property type="entry name" value="ArsD"/>
    <property type="match status" value="1"/>
</dbReference>
<dbReference type="GO" id="GO:0045892">
    <property type="term" value="P:negative regulation of DNA-templated transcription"/>
    <property type="evidence" value="ECO:0007669"/>
    <property type="project" value="InterPro"/>
</dbReference>
<accession>T1CJS7</accession>
<dbReference type="AlphaFoldDB" id="T1CJS7"/>
<dbReference type="InterPro" id="IPR010712">
    <property type="entry name" value="Arsenical-R_ArsD"/>
</dbReference>
<dbReference type="EMBL" id="AUZX01005558">
    <property type="protein sequence ID" value="EQD67364.1"/>
    <property type="molecule type" value="Genomic_DNA"/>
</dbReference>
<reference evidence="1" key="2">
    <citation type="journal article" date="2014" name="ISME J.">
        <title>Microbial stratification in low pH oxic and suboxic macroscopic growths along an acid mine drainage.</title>
        <authorList>
            <person name="Mendez-Garcia C."/>
            <person name="Mesa V."/>
            <person name="Sprenger R.R."/>
            <person name="Richter M."/>
            <person name="Diez M.S."/>
            <person name="Solano J."/>
            <person name="Bargiela R."/>
            <person name="Golyshina O.V."/>
            <person name="Manteca A."/>
            <person name="Ramos J.L."/>
            <person name="Gallego J.R."/>
            <person name="Llorente I."/>
            <person name="Martins Dos Santos V.A."/>
            <person name="Jensen O.N."/>
            <person name="Pelaez A.I."/>
            <person name="Sanchez J."/>
            <person name="Ferrer M."/>
        </authorList>
    </citation>
    <scope>NUCLEOTIDE SEQUENCE</scope>
</reference>
<proteinExistence type="predicted"/>